<evidence type="ECO:0000313" key="5">
    <source>
        <dbReference type="EMBL" id="MBB3170192.1"/>
    </source>
</evidence>
<evidence type="ECO:0000256" key="1">
    <source>
        <dbReference type="ARBA" id="ARBA00011738"/>
    </source>
</evidence>
<dbReference type="InterPro" id="IPR024060">
    <property type="entry name" value="Ureidoglycolate_lyase_dom_sf"/>
</dbReference>
<evidence type="ECO:0000256" key="4">
    <source>
        <dbReference type="ARBA" id="ARBA00047684"/>
    </source>
</evidence>
<evidence type="ECO:0000256" key="3">
    <source>
        <dbReference type="ARBA" id="ARBA00023239"/>
    </source>
</evidence>
<keyword evidence="3 5" id="KW-0456">Lyase</keyword>
<dbReference type="CDD" id="cd20298">
    <property type="entry name" value="cupin_UAH"/>
    <property type="match status" value="1"/>
</dbReference>
<proteinExistence type="predicted"/>
<dbReference type="NCBIfam" id="NF009932">
    <property type="entry name" value="PRK13395.1"/>
    <property type="match status" value="1"/>
</dbReference>
<evidence type="ECO:0000313" key="6">
    <source>
        <dbReference type="Proteomes" id="UP000559987"/>
    </source>
</evidence>
<dbReference type="PANTHER" id="PTHR21221:SF1">
    <property type="entry name" value="UREIDOGLYCOLATE LYASE"/>
    <property type="match status" value="1"/>
</dbReference>
<dbReference type="PANTHER" id="PTHR21221">
    <property type="entry name" value="UREIDOGLYCOLATE HYDROLASE"/>
    <property type="match status" value="1"/>
</dbReference>
<dbReference type="Gene3D" id="2.60.120.480">
    <property type="entry name" value="Ureidoglycolate hydrolase"/>
    <property type="match status" value="1"/>
</dbReference>
<evidence type="ECO:0000256" key="2">
    <source>
        <dbReference type="ARBA" id="ARBA00022631"/>
    </source>
</evidence>
<keyword evidence="6" id="KW-1185">Reference proteome</keyword>
<dbReference type="InterPro" id="IPR047233">
    <property type="entry name" value="UAH_cupin"/>
</dbReference>
<reference evidence="5 6" key="1">
    <citation type="submission" date="2020-08" db="EMBL/GenBank/DDBJ databases">
        <title>Genomic Encyclopedia of Type Strains, Phase III (KMG-III): the genomes of soil and plant-associated and newly described type strains.</title>
        <authorList>
            <person name="Whitman W."/>
        </authorList>
    </citation>
    <scope>NUCLEOTIDE SEQUENCE [LARGE SCALE GENOMIC DNA]</scope>
    <source>
        <strain evidence="5 6">CECT 8571</strain>
    </source>
</reference>
<dbReference type="InterPro" id="IPR007247">
    <property type="entry name" value="Ureidogly_lyase"/>
</dbReference>
<dbReference type="SUPFAM" id="SSF51182">
    <property type="entry name" value="RmlC-like cupins"/>
    <property type="match status" value="1"/>
</dbReference>
<gene>
    <name evidence="5" type="ORF">FHS30_003415</name>
</gene>
<name>A0A839UQS6_9GAMM</name>
<dbReference type="EC" id="4.3.2.3" evidence="5"/>
<comment type="subunit">
    <text evidence="1">Homodimer.</text>
</comment>
<protein>
    <submittedName>
        <fullName evidence="5">Ureidoglycolate lyase</fullName>
        <ecNumber evidence="5">4.3.2.3</ecNumber>
    </submittedName>
</protein>
<dbReference type="RefSeq" id="WP_183911691.1">
    <property type="nucleotide sequence ID" value="NZ_JACHXZ010000007.1"/>
</dbReference>
<dbReference type="Proteomes" id="UP000559987">
    <property type="component" value="Unassembled WGS sequence"/>
</dbReference>
<dbReference type="InterPro" id="IPR011051">
    <property type="entry name" value="RmlC_Cupin_sf"/>
</dbReference>
<accession>A0A839UQS6</accession>
<organism evidence="5 6">
    <name type="scientific">Simiduia aestuariiviva</name>
    <dbReference type="NCBI Taxonomy" id="1510459"/>
    <lineage>
        <taxon>Bacteria</taxon>
        <taxon>Pseudomonadati</taxon>
        <taxon>Pseudomonadota</taxon>
        <taxon>Gammaproteobacteria</taxon>
        <taxon>Cellvibrionales</taxon>
        <taxon>Cellvibrionaceae</taxon>
        <taxon>Simiduia</taxon>
    </lineage>
</organism>
<dbReference type="GO" id="GO:0004848">
    <property type="term" value="F:ureidoglycolate hydrolase activity"/>
    <property type="evidence" value="ECO:0007669"/>
    <property type="project" value="InterPro"/>
</dbReference>
<dbReference type="GO" id="GO:0050385">
    <property type="term" value="F:ureidoglycolate lyase activity"/>
    <property type="evidence" value="ECO:0007669"/>
    <property type="project" value="UniProtKB-EC"/>
</dbReference>
<dbReference type="GO" id="GO:0000256">
    <property type="term" value="P:allantoin catabolic process"/>
    <property type="evidence" value="ECO:0007669"/>
    <property type="project" value="InterPro"/>
</dbReference>
<sequence length="168" mass="18278">MATLTPQPLTAEAFAPFGDVIEARPDGQHNGTVIPINDGYTQRFHDLATIDVAEQNGRPLVSIFRSQPLPLPLQLHKLERHPLASQAFMPLSGEPYLVVVAPAGDLDPKAIKAFTAKPHQGVNYHRGTWHHFCLALNKPCDFLVIDRGGDGHNCDEAVLEGGLHIVLG</sequence>
<dbReference type="PIRSF" id="PIRSF017306">
    <property type="entry name" value="Ureidogly_hydro"/>
    <property type="match status" value="1"/>
</dbReference>
<dbReference type="Pfam" id="PF04115">
    <property type="entry name" value="Ureidogly_lyase"/>
    <property type="match status" value="1"/>
</dbReference>
<dbReference type="GO" id="GO:0006144">
    <property type="term" value="P:purine nucleobase metabolic process"/>
    <property type="evidence" value="ECO:0007669"/>
    <property type="project" value="UniProtKB-KW"/>
</dbReference>
<comment type="catalytic activity">
    <reaction evidence="4">
        <text>(S)-ureidoglycolate = urea + glyoxylate</text>
        <dbReference type="Rhea" id="RHEA:11304"/>
        <dbReference type="ChEBI" id="CHEBI:16199"/>
        <dbReference type="ChEBI" id="CHEBI:36655"/>
        <dbReference type="ChEBI" id="CHEBI:57296"/>
        <dbReference type="EC" id="4.3.2.3"/>
    </reaction>
</comment>
<comment type="caution">
    <text evidence="5">The sequence shown here is derived from an EMBL/GenBank/DDBJ whole genome shotgun (WGS) entry which is preliminary data.</text>
</comment>
<keyword evidence="2" id="KW-0659">Purine metabolism</keyword>
<dbReference type="AlphaFoldDB" id="A0A839UQS6"/>
<dbReference type="EMBL" id="JACHXZ010000007">
    <property type="protein sequence ID" value="MBB3170192.1"/>
    <property type="molecule type" value="Genomic_DNA"/>
</dbReference>